<keyword evidence="5" id="KW-1185">Reference proteome</keyword>
<dbReference type="OrthoDB" id="10070965at2759"/>
<keyword evidence="2" id="KW-0508">mRNA splicing</keyword>
<protein>
    <recommendedName>
        <fullName evidence="3">Suppressor of white apricot N-terminal domain-containing protein</fullName>
    </recommendedName>
</protein>
<proteinExistence type="predicted"/>
<gene>
    <name evidence="4" type="ORF">BJ554DRAFT_154</name>
</gene>
<dbReference type="AlphaFoldDB" id="A0A8H8DIF6"/>
<evidence type="ECO:0000256" key="1">
    <source>
        <dbReference type="ARBA" id="ARBA00022664"/>
    </source>
</evidence>
<dbReference type="Proteomes" id="UP000673691">
    <property type="component" value="Unassembled WGS sequence"/>
</dbReference>
<dbReference type="GO" id="GO:0006397">
    <property type="term" value="P:mRNA processing"/>
    <property type="evidence" value="ECO:0007669"/>
    <property type="project" value="UniProtKB-KW"/>
</dbReference>
<feature type="domain" description="Suppressor of white apricot N-terminal" evidence="3">
    <location>
        <begin position="1"/>
        <end position="72"/>
    </location>
</feature>
<evidence type="ECO:0000313" key="4">
    <source>
        <dbReference type="EMBL" id="KAG5459441.1"/>
    </source>
</evidence>
<dbReference type="InterPro" id="IPR040397">
    <property type="entry name" value="SWAP"/>
</dbReference>
<dbReference type="PANTHER" id="PTHR13161">
    <property type="entry name" value="SPLICING FACTOR SUPPRESSOR OF WHITE APRICOT"/>
    <property type="match status" value="1"/>
</dbReference>
<keyword evidence="1" id="KW-0507">mRNA processing</keyword>
<reference evidence="4 5" key="1">
    <citation type="journal article" name="Sci. Rep.">
        <title>Genome-scale phylogenetic analyses confirm Olpidium as the closest living zoosporic fungus to the non-flagellated, terrestrial fungi.</title>
        <authorList>
            <person name="Chang Y."/>
            <person name="Rochon D."/>
            <person name="Sekimoto S."/>
            <person name="Wang Y."/>
            <person name="Chovatia M."/>
            <person name="Sandor L."/>
            <person name="Salamov A."/>
            <person name="Grigoriev I.V."/>
            <person name="Stajich J.E."/>
            <person name="Spatafora J.W."/>
        </authorList>
    </citation>
    <scope>NUCLEOTIDE SEQUENCE [LARGE SCALE GENOMIC DNA]</scope>
    <source>
        <strain evidence="4">S191</strain>
    </source>
</reference>
<evidence type="ECO:0000259" key="3">
    <source>
        <dbReference type="SMART" id="SM01141"/>
    </source>
</evidence>
<evidence type="ECO:0000256" key="2">
    <source>
        <dbReference type="ARBA" id="ARBA00023187"/>
    </source>
</evidence>
<dbReference type="SMART" id="SM01141">
    <property type="entry name" value="DRY_EERY"/>
    <property type="match status" value="1"/>
</dbReference>
<accession>A0A8H8DIF6</accession>
<organism evidence="4 5">
    <name type="scientific">Olpidium bornovanus</name>
    <dbReference type="NCBI Taxonomy" id="278681"/>
    <lineage>
        <taxon>Eukaryota</taxon>
        <taxon>Fungi</taxon>
        <taxon>Fungi incertae sedis</taxon>
        <taxon>Olpidiomycota</taxon>
        <taxon>Olpidiomycotina</taxon>
        <taxon>Olpidiomycetes</taxon>
        <taxon>Olpidiales</taxon>
        <taxon>Olpidiaceae</taxon>
        <taxon>Olpidium</taxon>
    </lineage>
</organism>
<name>A0A8H8DIF6_9FUNG</name>
<sequence length="165" mass="19067">MPWQGDTETRVDRFDGRNLLDILPLSREAEPDADEPDLEQELQFERYRDLVENERLEGVTAGRPGFARSTTDWLTRFAHLAPVEEEDCLQQIDEEWTDLLKHQKEMDAMVANKTAQNNWSSGGVEAGHAFRKGLLDEDDLLRDILFLFLWGPRAICFDAWAPSYL</sequence>
<comment type="caution">
    <text evidence="4">The sequence shown here is derived from an EMBL/GenBank/DDBJ whole genome shotgun (WGS) entry which is preliminary data.</text>
</comment>
<dbReference type="InterPro" id="IPR019147">
    <property type="entry name" value="SWAP_N_domain"/>
</dbReference>
<dbReference type="GO" id="GO:0008380">
    <property type="term" value="P:RNA splicing"/>
    <property type="evidence" value="ECO:0007669"/>
    <property type="project" value="UniProtKB-KW"/>
</dbReference>
<dbReference type="EMBL" id="JAEFCI010006839">
    <property type="protein sequence ID" value="KAG5459441.1"/>
    <property type="molecule type" value="Genomic_DNA"/>
</dbReference>
<dbReference type="Pfam" id="PF09750">
    <property type="entry name" value="DRY_EERY"/>
    <property type="match status" value="1"/>
</dbReference>
<evidence type="ECO:0000313" key="5">
    <source>
        <dbReference type="Proteomes" id="UP000673691"/>
    </source>
</evidence>